<dbReference type="Proteomes" id="UP000708208">
    <property type="component" value="Unassembled WGS sequence"/>
</dbReference>
<keyword evidence="3" id="KW-1185">Reference proteome</keyword>
<sequence length="103" mass="11057">ATANYLGNKAVGTPPYPKVDTPAPGCHPLDPRKPKAKSTTSTKVEISPYSGLHLTNVGFSDDEQKPLTDKEVIERAKVLTKIQADVKASKAKEQERLAADAKS</sequence>
<feature type="non-terminal residue" evidence="2">
    <location>
        <position position="103"/>
    </location>
</feature>
<feature type="region of interest" description="Disordered" evidence="1">
    <location>
        <begin position="1"/>
        <end position="44"/>
    </location>
</feature>
<proteinExistence type="predicted"/>
<reference evidence="2" key="1">
    <citation type="submission" date="2021-06" db="EMBL/GenBank/DDBJ databases">
        <authorList>
            <person name="Hodson N. C."/>
            <person name="Mongue J. A."/>
            <person name="Jaron S. K."/>
        </authorList>
    </citation>
    <scope>NUCLEOTIDE SEQUENCE</scope>
</reference>
<feature type="non-terminal residue" evidence="2">
    <location>
        <position position="1"/>
    </location>
</feature>
<name>A0A8J2NIE7_9HEXA</name>
<evidence type="ECO:0000313" key="3">
    <source>
        <dbReference type="Proteomes" id="UP000708208"/>
    </source>
</evidence>
<dbReference type="EMBL" id="CAJVCH010019393">
    <property type="protein sequence ID" value="CAG7687306.1"/>
    <property type="molecule type" value="Genomic_DNA"/>
</dbReference>
<protein>
    <submittedName>
        <fullName evidence="2">Uncharacterized protein</fullName>
    </submittedName>
</protein>
<comment type="caution">
    <text evidence="2">The sequence shown here is derived from an EMBL/GenBank/DDBJ whole genome shotgun (WGS) entry which is preliminary data.</text>
</comment>
<evidence type="ECO:0000256" key="1">
    <source>
        <dbReference type="SAM" id="MobiDB-lite"/>
    </source>
</evidence>
<evidence type="ECO:0000313" key="2">
    <source>
        <dbReference type="EMBL" id="CAG7687306.1"/>
    </source>
</evidence>
<gene>
    <name evidence="2" type="ORF">AFUS01_LOCUS3241</name>
</gene>
<organism evidence="2 3">
    <name type="scientific">Allacma fusca</name>
    <dbReference type="NCBI Taxonomy" id="39272"/>
    <lineage>
        <taxon>Eukaryota</taxon>
        <taxon>Metazoa</taxon>
        <taxon>Ecdysozoa</taxon>
        <taxon>Arthropoda</taxon>
        <taxon>Hexapoda</taxon>
        <taxon>Collembola</taxon>
        <taxon>Symphypleona</taxon>
        <taxon>Sminthuridae</taxon>
        <taxon>Allacma</taxon>
    </lineage>
</organism>
<accession>A0A8J2NIE7</accession>
<dbReference type="AlphaFoldDB" id="A0A8J2NIE7"/>